<dbReference type="EMBL" id="UGRU01000001">
    <property type="protein sequence ID" value="SUA45087.1"/>
    <property type="molecule type" value="Genomic_DNA"/>
</dbReference>
<dbReference type="OrthoDB" id="4371474at2"/>
<dbReference type="Pfam" id="PF02470">
    <property type="entry name" value="MlaD"/>
    <property type="match status" value="1"/>
</dbReference>
<dbReference type="PANTHER" id="PTHR33371:SF16">
    <property type="entry name" value="MCE-FAMILY PROTEIN MCE3F"/>
    <property type="match status" value="1"/>
</dbReference>
<reference evidence="2 3" key="1">
    <citation type="submission" date="2018-06" db="EMBL/GenBank/DDBJ databases">
        <authorList>
            <consortium name="Pathogen Informatics"/>
            <person name="Doyle S."/>
        </authorList>
    </citation>
    <scope>NUCLEOTIDE SEQUENCE [LARGE SCALE GENOMIC DNA]</scope>
    <source>
        <strain evidence="2 3">NCTC13184</strain>
    </source>
</reference>
<dbReference type="GO" id="GO:0005576">
    <property type="term" value="C:extracellular region"/>
    <property type="evidence" value="ECO:0007669"/>
    <property type="project" value="TreeGrafter"/>
</dbReference>
<feature type="domain" description="Mce/MlaD" evidence="1">
    <location>
        <begin position="38"/>
        <end position="110"/>
    </location>
</feature>
<evidence type="ECO:0000259" key="1">
    <source>
        <dbReference type="Pfam" id="PF02470"/>
    </source>
</evidence>
<accession>A0A378WWE5</accession>
<dbReference type="Proteomes" id="UP000255082">
    <property type="component" value="Unassembled WGS sequence"/>
</dbReference>
<protein>
    <submittedName>
        <fullName evidence="2">Virulence factor Mce family protein</fullName>
    </submittedName>
</protein>
<sequence>MIRRTLISVAGMATIAAASFGFLYRAGMPLPGTGDFDTVTMSLPDTNGLVVGSPVLLRGIAIGNISKLTSSADAITVEWRYDRKYRIPIDSGYRVDNLSALGESYIAVLPAREAGPYLTAHSDLNTAHVVVPPTIKELSERITRLLEQVDPARITGIFREMDIALPDDGDVLADLSHAGALLADVVTRQAGALTKLFETVQPMLRDSNWLAGDLTGAGEPAPTTATALTRLYNGYDWGRTFSPFEDAGNNGAAPMLAELQKFLDNNAADLHTLGVDLLPGAQAGAAALRTVDVGKFLDTALAAVDSGHSLTVHVQVPGR</sequence>
<proteinExistence type="predicted"/>
<dbReference type="InterPro" id="IPR052336">
    <property type="entry name" value="MlaD_Phospholipid_Transporter"/>
</dbReference>
<dbReference type="InterPro" id="IPR003399">
    <property type="entry name" value="Mce/MlaD"/>
</dbReference>
<evidence type="ECO:0000313" key="3">
    <source>
        <dbReference type="Proteomes" id="UP000255082"/>
    </source>
</evidence>
<evidence type="ECO:0000313" key="2">
    <source>
        <dbReference type="EMBL" id="SUA45087.1"/>
    </source>
</evidence>
<dbReference type="RefSeq" id="WP_062964276.1">
    <property type="nucleotide sequence ID" value="NZ_JAJFOE010000001.1"/>
</dbReference>
<gene>
    <name evidence="2" type="ORF">NCTC13184_03609</name>
</gene>
<dbReference type="PANTHER" id="PTHR33371">
    <property type="entry name" value="INTERMEMBRANE PHOSPHOLIPID TRANSPORT SYSTEM BINDING PROTEIN MLAD-RELATED"/>
    <property type="match status" value="1"/>
</dbReference>
<organism evidence="2 3">
    <name type="scientific">Nocardia africana</name>
    <dbReference type="NCBI Taxonomy" id="134964"/>
    <lineage>
        <taxon>Bacteria</taxon>
        <taxon>Bacillati</taxon>
        <taxon>Actinomycetota</taxon>
        <taxon>Actinomycetes</taxon>
        <taxon>Mycobacteriales</taxon>
        <taxon>Nocardiaceae</taxon>
        <taxon>Nocardia</taxon>
    </lineage>
</organism>
<dbReference type="AlphaFoldDB" id="A0A378WWE5"/>
<name>A0A378WWE5_9NOCA</name>